<dbReference type="InterPro" id="IPR012334">
    <property type="entry name" value="Pectin_lyas_fold"/>
</dbReference>
<evidence type="ECO:0008006" key="3">
    <source>
        <dbReference type="Google" id="ProtNLM"/>
    </source>
</evidence>
<dbReference type="EMBL" id="QGKY02000246">
    <property type="protein sequence ID" value="KAF2583988.1"/>
    <property type="molecule type" value="Genomic_DNA"/>
</dbReference>
<evidence type="ECO:0000256" key="1">
    <source>
        <dbReference type="SAM" id="Phobius"/>
    </source>
</evidence>
<dbReference type="Gene3D" id="2.160.20.10">
    <property type="entry name" value="Single-stranded right-handed beta-helix, Pectin lyase-like"/>
    <property type="match status" value="2"/>
</dbReference>
<dbReference type="SUPFAM" id="SSF51126">
    <property type="entry name" value="Pectin lyase-like"/>
    <property type="match status" value="2"/>
</dbReference>
<protein>
    <recommendedName>
        <fullName evidence="3">Pectate lyase superfamily protein domain-containing protein</fullName>
    </recommendedName>
</protein>
<dbReference type="PANTHER" id="PTHR31339:SF4">
    <property type="entry name" value="PECTIN LYASE-LIKE SUPERFAMILY PROTEIN"/>
    <property type="match status" value="1"/>
</dbReference>
<gene>
    <name evidence="2" type="ORF">F2Q70_00034016</name>
</gene>
<dbReference type="InterPro" id="IPR011050">
    <property type="entry name" value="Pectin_lyase_fold/virulence"/>
</dbReference>
<proteinExistence type="predicted"/>
<name>A0A8S9JQK5_BRACR</name>
<keyword evidence="1" id="KW-0472">Membrane</keyword>
<keyword evidence="1" id="KW-1133">Transmembrane helix</keyword>
<evidence type="ECO:0000313" key="2">
    <source>
        <dbReference type="EMBL" id="KAF2583988.1"/>
    </source>
</evidence>
<keyword evidence="1" id="KW-0812">Transmembrane</keyword>
<reference evidence="2" key="1">
    <citation type="submission" date="2019-12" db="EMBL/GenBank/DDBJ databases">
        <title>Genome sequencing and annotation of Brassica cretica.</title>
        <authorList>
            <person name="Studholme D.J."/>
            <person name="Sarris P.F."/>
        </authorList>
    </citation>
    <scope>NUCLEOTIDE SEQUENCE</scope>
    <source>
        <strain evidence="2">PFS-102/07</strain>
        <tissue evidence="2">Leaf</tissue>
    </source>
</reference>
<sequence length="367" mass="40033">MESEKTSVVSSITRPSWVLLFLAFTVLAILSHQISSRSFLPLFIPTTTIHDPVTCSGFFNHDPSPKRIVMSLTEFGGVGDGKTSNTEAFRRAVTHLKGFAAEGGVQLNVPKGTWLSGSFNLTSNFTLFLEQGAVILGSQDPEEWPIIEPLPSYGRGRERPGGRHISLIHGDNLTNVVITEVRYHQSSTFVVTNQKLYEILNCYLNQITMESEKPSVVSSITRPSWVLLLLAFTVLAILSHQISSRSFLPLFIPTTAIHDPVTCSGFFNHDPSPKRIVMSLTEFGGVGDGKTSNTEAFRRAVAHLKGFAAEGGAQLNVPKGTWLSGSFNLTSNFTLFLEHGAVILGSKITLITVTREKSVTDPTTPSV</sequence>
<accession>A0A8S9JQK5</accession>
<feature type="transmembrane region" description="Helical" evidence="1">
    <location>
        <begin position="12"/>
        <end position="30"/>
    </location>
</feature>
<dbReference type="InterPro" id="IPR051801">
    <property type="entry name" value="GH28_Enzymes"/>
</dbReference>
<dbReference type="AlphaFoldDB" id="A0A8S9JQK5"/>
<comment type="caution">
    <text evidence="2">The sequence shown here is derived from an EMBL/GenBank/DDBJ whole genome shotgun (WGS) entry which is preliminary data.</text>
</comment>
<organism evidence="2">
    <name type="scientific">Brassica cretica</name>
    <name type="common">Mustard</name>
    <dbReference type="NCBI Taxonomy" id="69181"/>
    <lineage>
        <taxon>Eukaryota</taxon>
        <taxon>Viridiplantae</taxon>
        <taxon>Streptophyta</taxon>
        <taxon>Embryophyta</taxon>
        <taxon>Tracheophyta</taxon>
        <taxon>Spermatophyta</taxon>
        <taxon>Magnoliopsida</taxon>
        <taxon>eudicotyledons</taxon>
        <taxon>Gunneridae</taxon>
        <taxon>Pentapetalae</taxon>
        <taxon>rosids</taxon>
        <taxon>malvids</taxon>
        <taxon>Brassicales</taxon>
        <taxon>Brassicaceae</taxon>
        <taxon>Brassiceae</taxon>
        <taxon>Brassica</taxon>
    </lineage>
</organism>
<dbReference type="PANTHER" id="PTHR31339">
    <property type="entry name" value="PECTIN LYASE-RELATED"/>
    <property type="match status" value="1"/>
</dbReference>